<protein>
    <submittedName>
        <fullName evidence="9">Tyrosine-type recombinase/integrase</fullName>
    </submittedName>
</protein>
<dbReference type="Gene3D" id="3.30.160.390">
    <property type="entry name" value="Integrase, DNA-binding domain"/>
    <property type="match status" value="1"/>
</dbReference>
<evidence type="ECO:0000256" key="5">
    <source>
        <dbReference type="PROSITE-ProRule" id="PRU01248"/>
    </source>
</evidence>
<name>A0ABS7TXN4_9BACT</name>
<feature type="domain" description="Core-binding (CB)" evidence="8">
    <location>
        <begin position="109"/>
        <end position="199"/>
    </location>
</feature>
<dbReference type="Gene3D" id="1.10.150.130">
    <property type="match status" value="1"/>
</dbReference>
<evidence type="ECO:0000256" key="2">
    <source>
        <dbReference type="ARBA" id="ARBA00022908"/>
    </source>
</evidence>
<dbReference type="InterPro" id="IPR002104">
    <property type="entry name" value="Integrase_catalytic"/>
</dbReference>
<dbReference type="Pfam" id="PF13356">
    <property type="entry name" value="Arm-DNA-bind_3"/>
    <property type="match status" value="1"/>
</dbReference>
<keyword evidence="4" id="KW-0233">DNA recombination</keyword>
<keyword evidence="3 5" id="KW-0238">DNA-binding</keyword>
<dbReference type="Gene3D" id="1.10.443.10">
    <property type="entry name" value="Intergrase catalytic core"/>
    <property type="match status" value="1"/>
</dbReference>
<dbReference type="EMBL" id="JAIRAU010000037">
    <property type="protein sequence ID" value="MBZ5713022.1"/>
    <property type="molecule type" value="Genomic_DNA"/>
</dbReference>
<dbReference type="InterPro" id="IPR025166">
    <property type="entry name" value="Integrase_DNA_bind_dom"/>
</dbReference>
<dbReference type="InterPro" id="IPR011010">
    <property type="entry name" value="DNA_brk_join_enz"/>
</dbReference>
<sequence length="543" mass="60604">MITAAFVRECKPRAMKYEVTCDALPGFILRVLPSGKKVALIRYRFDGKDHRVKIGLLGPALSIDEARRRAAVMLADVAADANDDEPASPRAAGKAARVKQVERAPFQIVTLRELAERFVRTYVDVYLKPGTAERYRHQLETIILPGLTDKEKNIPPLGDRDYRTIKRSDVSELHGQMKDRPGAANNMVMVVSSLYARIIDDWELAPDMRNPAHGCRLFPMPKRERFLSPEERQRLHAVIQAGLKIPAGRRGHLKIQSVWALDLLALTGRRRDEILTLTWPMVDWQHSLLNIPDTKTGELKVPVSARVLALLKHIHDQTGNPRTGYVLRTAKGTRLTGLNATWYNIRKAADLTDVRLHDLRHSFASDALMSGVPLATVGKLLGHKQARTTERYAHLANDVVRQGLEQATERIVEAATPVPALPPAPFVPMSDAQWKAIAAIVESTRGPCGGPRTDLRRTVDGIRWVLHTSAKWSEIPAEYGRATTAWRWYERWCSDGTWQQIAATLALPAAEVGRAPGRRPPRGESRRRAAPIDVPAVETSAPM</sequence>
<organism evidence="9 10">
    <name type="scientific">Nannocystis pusilla</name>
    <dbReference type="NCBI Taxonomy" id="889268"/>
    <lineage>
        <taxon>Bacteria</taxon>
        <taxon>Pseudomonadati</taxon>
        <taxon>Myxococcota</taxon>
        <taxon>Polyangia</taxon>
        <taxon>Nannocystales</taxon>
        <taxon>Nannocystaceae</taxon>
        <taxon>Nannocystis</taxon>
    </lineage>
</organism>
<dbReference type="RefSeq" id="WP_224194769.1">
    <property type="nucleotide sequence ID" value="NZ_JAIRAU010000037.1"/>
</dbReference>
<feature type="domain" description="Tyr recombinase" evidence="7">
    <location>
        <begin position="222"/>
        <end position="405"/>
    </location>
</feature>
<dbReference type="PROSITE" id="PS51900">
    <property type="entry name" value="CB"/>
    <property type="match status" value="1"/>
</dbReference>
<dbReference type="PANTHER" id="PTHR30629:SF2">
    <property type="entry name" value="PROPHAGE INTEGRASE INTS-RELATED"/>
    <property type="match status" value="1"/>
</dbReference>
<dbReference type="InterPro" id="IPR038488">
    <property type="entry name" value="Integrase_DNA-bd_sf"/>
</dbReference>
<dbReference type="SUPFAM" id="SSF56349">
    <property type="entry name" value="DNA breaking-rejoining enzymes"/>
    <property type="match status" value="1"/>
</dbReference>
<evidence type="ECO:0000256" key="4">
    <source>
        <dbReference type="ARBA" id="ARBA00023172"/>
    </source>
</evidence>
<dbReference type="InterPro" id="IPR013762">
    <property type="entry name" value="Integrase-like_cat_sf"/>
</dbReference>
<feature type="region of interest" description="Disordered" evidence="6">
    <location>
        <begin position="512"/>
        <end position="543"/>
    </location>
</feature>
<evidence type="ECO:0000259" key="8">
    <source>
        <dbReference type="PROSITE" id="PS51900"/>
    </source>
</evidence>
<comment type="caution">
    <text evidence="9">The sequence shown here is derived from an EMBL/GenBank/DDBJ whole genome shotgun (WGS) entry which is preliminary data.</text>
</comment>
<evidence type="ECO:0000256" key="3">
    <source>
        <dbReference type="ARBA" id="ARBA00023125"/>
    </source>
</evidence>
<dbReference type="CDD" id="cd00796">
    <property type="entry name" value="INT_Rci_Hp1_C"/>
    <property type="match status" value="1"/>
</dbReference>
<reference evidence="9" key="1">
    <citation type="submission" date="2021-08" db="EMBL/GenBank/DDBJ databases">
        <authorList>
            <person name="Stevens D.C."/>
        </authorList>
    </citation>
    <scope>NUCLEOTIDE SEQUENCE</scope>
    <source>
        <strain evidence="9">DSM 53165</strain>
    </source>
</reference>
<dbReference type="InterPro" id="IPR010998">
    <property type="entry name" value="Integrase_recombinase_N"/>
</dbReference>
<dbReference type="Pfam" id="PF00589">
    <property type="entry name" value="Phage_integrase"/>
    <property type="match status" value="1"/>
</dbReference>
<dbReference type="Pfam" id="PF13340">
    <property type="entry name" value="DUF4096"/>
    <property type="match status" value="1"/>
</dbReference>
<keyword evidence="10" id="KW-1185">Reference proteome</keyword>
<gene>
    <name evidence="9" type="ORF">K7C98_27615</name>
</gene>
<dbReference type="Proteomes" id="UP001139031">
    <property type="component" value="Unassembled WGS sequence"/>
</dbReference>
<dbReference type="PROSITE" id="PS51898">
    <property type="entry name" value="TYR_RECOMBINASE"/>
    <property type="match status" value="1"/>
</dbReference>
<evidence type="ECO:0000256" key="1">
    <source>
        <dbReference type="ARBA" id="ARBA00008857"/>
    </source>
</evidence>
<keyword evidence="2" id="KW-0229">DNA integration</keyword>
<dbReference type="PANTHER" id="PTHR30629">
    <property type="entry name" value="PROPHAGE INTEGRASE"/>
    <property type="match status" value="1"/>
</dbReference>
<comment type="similarity">
    <text evidence="1">Belongs to the 'phage' integrase family.</text>
</comment>
<evidence type="ECO:0000256" key="6">
    <source>
        <dbReference type="SAM" id="MobiDB-lite"/>
    </source>
</evidence>
<dbReference type="InterPro" id="IPR050808">
    <property type="entry name" value="Phage_Integrase"/>
</dbReference>
<accession>A0ABS7TXN4</accession>
<evidence type="ECO:0000259" key="7">
    <source>
        <dbReference type="PROSITE" id="PS51898"/>
    </source>
</evidence>
<evidence type="ECO:0000313" key="10">
    <source>
        <dbReference type="Proteomes" id="UP001139031"/>
    </source>
</evidence>
<evidence type="ECO:0000313" key="9">
    <source>
        <dbReference type="EMBL" id="MBZ5713022.1"/>
    </source>
</evidence>
<proteinExistence type="inferred from homology"/>
<dbReference type="InterPro" id="IPR025161">
    <property type="entry name" value="IS402-like_dom"/>
</dbReference>
<dbReference type="InterPro" id="IPR044068">
    <property type="entry name" value="CB"/>
</dbReference>